<feature type="domain" description="Glutaminase A central" evidence="2">
    <location>
        <begin position="343"/>
        <end position="688"/>
    </location>
</feature>
<keyword evidence="5" id="KW-1185">Reference proteome</keyword>
<evidence type="ECO:0000313" key="5">
    <source>
        <dbReference type="Proteomes" id="UP000254866"/>
    </source>
</evidence>
<dbReference type="OrthoDB" id="431715at2759"/>
<sequence>MSIFKLALFAACVVLSGLTAGQQSTFSPAQPPAIPLAVKSPYLNTWLYDNDDGNGGNLAGQWSQFWAGQVTAWTGMIRVDGTTYTWMGAPGPKPVIQKAFQYTSTSSIFTMDVGGSVEMNITFTSPITPDDMKRQSLLFSYLNVEVTSLDGNPHHVQLYTDISAEWVAGDHGSVAQWDYGVTSDKVAYHKIHRETQLAFDESFDQANWGNWYYSTANSDNLSFQSGSDKNVRGDFQTNGKLGNSKDTTYRPINQDWPVFGFSSDFGSIHKETHSTLYTIGLAQEKAIQFNGASGIVPLPSLWSSYFSSEDEAVGFFYNDYGGASRTARGLDNKIARDSLAAGGQNYLTATSLATRQAFGALQLVGDSTKQYLFLKEISSNGNTQTVDVVFPFHPILLYLNPELLKLMLDPLFENQESGHYPNKYSIHDLGTHYPNATGYTDGGDEAMPLEECGNMLVMTLVYAQRTKNKDYLKQHYKMLDQWAQYLIDEALIPAKQISTDDFAGPLENQTNLALKGMIGIQAMAIIANLTGDTATGANYTNIASSYIDQWQTLGVAHDADPPHTTLSYGSNDTHGLLYNIYCDKLLATNLVPQKIYDMQSAFYPTIMGKYGVPLDTRHAYTKSDWEIFVAAVASQSTKDMFLGKIASWISETPTNRAMTDLYEVPTGSFPGGLTFTARPVVGGFFALLALKGASSEPF</sequence>
<dbReference type="Pfam" id="PF16335">
    <property type="entry name" value="GtaA_6_Hairpin"/>
    <property type="match status" value="1"/>
</dbReference>
<dbReference type="InterPro" id="IPR052743">
    <property type="entry name" value="Glutaminase_GtaA"/>
</dbReference>
<evidence type="ECO:0000259" key="2">
    <source>
        <dbReference type="Pfam" id="PF16335"/>
    </source>
</evidence>
<dbReference type="GO" id="GO:0005975">
    <property type="term" value="P:carbohydrate metabolic process"/>
    <property type="evidence" value="ECO:0007669"/>
    <property type="project" value="InterPro"/>
</dbReference>
<keyword evidence="1" id="KW-0732">Signal</keyword>
<dbReference type="Pfam" id="PF17168">
    <property type="entry name" value="DUF5127"/>
    <property type="match status" value="1"/>
</dbReference>
<protein>
    <submittedName>
        <fullName evidence="4">Glutaminase GtaA</fullName>
    </submittedName>
</protein>
<feature type="domain" description="Glutaminase A N-terminal" evidence="3">
    <location>
        <begin position="105"/>
        <end position="337"/>
    </location>
</feature>
<dbReference type="InterPro" id="IPR008928">
    <property type="entry name" value="6-hairpin_glycosidase_sf"/>
</dbReference>
<dbReference type="InterPro" id="IPR033433">
    <property type="entry name" value="GtaA_N"/>
</dbReference>
<organism evidence="4 5">
    <name type="scientific">Venustampulla echinocandica</name>
    <dbReference type="NCBI Taxonomy" id="2656787"/>
    <lineage>
        <taxon>Eukaryota</taxon>
        <taxon>Fungi</taxon>
        <taxon>Dikarya</taxon>
        <taxon>Ascomycota</taxon>
        <taxon>Pezizomycotina</taxon>
        <taxon>Leotiomycetes</taxon>
        <taxon>Helotiales</taxon>
        <taxon>Pleuroascaceae</taxon>
        <taxon>Venustampulla</taxon>
    </lineage>
</organism>
<evidence type="ECO:0000313" key="4">
    <source>
        <dbReference type="EMBL" id="RDL33306.1"/>
    </source>
</evidence>
<evidence type="ECO:0000256" key="1">
    <source>
        <dbReference type="SAM" id="SignalP"/>
    </source>
</evidence>
<gene>
    <name evidence="4" type="ORF">BP5553_08745</name>
</gene>
<dbReference type="SUPFAM" id="SSF48208">
    <property type="entry name" value="Six-hairpin glycosidases"/>
    <property type="match status" value="1"/>
</dbReference>
<dbReference type="Proteomes" id="UP000254866">
    <property type="component" value="Unassembled WGS sequence"/>
</dbReference>
<name>A0A370TF42_9HELO</name>
<dbReference type="AlphaFoldDB" id="A0A370TF42"/>
<dbReference type="EMBL" id="NPIC01000009">
    <property type="protein sequence ID" value="RDL33306.1"/>
    <property type="molecule type" value="Genomic_DNA"/>
</dbReference>
<evidence type="ECO:0000259" key="3">
    <source>
        <dbReference type="Pfam" id="PF17168"/>
    </source>
</evidence>
<reference evidence="4 5" key="1">
    <citation type="journal article" date="2018" name="IMA Fungus">
        <title>IMA Genome-F 9: Draft genome sequence of Annulohypoxylon stygium, Aspergillus mulundensis, Berkeleyomyces basicola (syn. Thielaviopsis basicola), Ceratocystis smalleyi, two Cercospora beticola strains, Coleophoma cylindrospora, Fusarium fracticaudum, Phialophora cf. hyalina, and Morchella septimelata.</title>
        <authorList>
            <person name="Wingfield B.D."/>
            <person name="Bills G.F."/>
            <person name="Dong Y."/>
            <person name="Huang W."/>
            <person name="Nel W.J."/>
            <person name="Swalarsk-Parry B.S."/>
            <person name="Vaghefi N."/>
            <person name="Wilken P.M."/>
            <person name="An Z."/>
            <person name="de Beer Z.W."/>
            <person name="De Vos L."/>
            <person name="Chen L."/>
            <person name="Duong T.A."/>
            <person name="Gao Y."/>
            <person name="Hammerbacher A."/>
            <person name="Kikkert J.R."/>
            <person name="Li Y."/>
            <person name="Li H."/>
            <person name="Li K."/>
            <person name="Li Q."/>
            <person name="Liu X."/>
            <person name="Ma X."/>
            <person name="Naidoo K."/>
            <person name="Pethybridge S.J."/>
            <person name="Sun J."/>
            <person name="Steenkamp E.T."/>
            <person name="van der Nest M.A."/>
            <person name="van Wyk S."/>
            <person name="Wingfield M.J."/>
            <person name="Xiong C."/>
            <person name="Yue Q."/>
            <person name="Zhang X."/>
        </authorList>
    </citation>
    <scope>NUCLEOTIDE SEQUENCE [LARGE SCALE GENOMIC DNA]</scope>
    <source>
        <strain evidence="4 5">BP 5553</strain>
    </source>
</reference>
<dbReference type="STRING" id="2656787.A0A370TF42"/>
<dbReference type="PANTHER" id="PTHR31987">
    <property type="entry name" value="GLUTAMINASE A-RELATED"/>
    <property type="match status" value="1"/>
</dbReference>
<dbReference type="PANTHER" id="PTHR31987:SF1">
    <property type="entry name" value="GLUTAMINASE A"/>
    <property type="match status" value="1"/>
</dbReference>
<feature type="chain" id="PRO_5016984885" evidence="1">
    <location>
        <begin position="22"/>
        <end position="698"/>
    </location>
</feature>
<dbReference type="GeneID" id="43601594"/>
<dbReference type="InterPro" id="IPR032514">
    <property type="entry name" value="GtaA_central"/>
</dbReference>
<proteinExistence type="predicted"/>
<comment type="caution">
    <text evidence="4">The sequence shown here is derived from an EMBL/GenBank/DDBJ whole genome shotgun (WGS) entry which is preliminary data.</text>
</comment>
<feature type="signal peptide" evidence="1">
    <location>
        <begin position="1"/>
        <end position="21"/>
    </location>
</feature>
<dbReference type="RefSeq" id="XP_031866799.1">
    <property type="nucleotide sequence ID" value="XM_032017368.1"/>
</dbReference>
<accession>A0A370TF42</accession>